<evidence type="ECO:0000256" key="3">
    <source>
        <dbReference type="ARBA" id="ARBA00023125"/>
    </source>
</evidence>
<sequence>MRRSTPYQLTAFSHVVREGSVTAAAQKLGVSQSAVTQHLQKLEALVGAKLIARSRDGQTLTRTGQEIFELAERHVSLERVIAERLAGYAELDNGHLTIIANAPAPALSLIARFNRKWPNIQIDFTLYDWTTAIEMLRTHQVDIALIFEPTHSPDWKIYDIGRERYVLYAPAKHPFAKRKIISLGDLAGQTLLLPEQGSLTQRVVSKALTKHDLNVQRKIKTTTFPVMKEAILQGAGVGIFLENSTVETDALCSLPIHEMPETYRSCVVVPKDKHDLRLVQRFLSLVGSGNWKGHE</sequence>
<protein>
    <submittedName>
        <fullName evidence="6">HTH-type transcriptional regulator CysL</fullName>
    </submittedName>
</protein>
<feature type="domain" description="HTH lysR-type" evidence="5">
    <location>
        <begin position="1"/>
        <end position="61"/>
    </location>
</feature>
<dbReference type="EMBL" id="FWFW01000001">
    <property type="protein sequence ID" value="SLN14418.1"/>
    <property type="molecule type" value="Genomic_DNA"/>
</dbReference>
<evidence type="ECO:0000313" key="6">
    <source>
        <dbReference type="EMBL" id="SLN14418.1"/>
    </source>
</evidence>
<keyword evidence="7" id="KW-1185">Reference proteome</keyword>
<dbReference type="AlphaFoldDB" id="A0A1Y5REI7"/>
<evidence type="ECO:0000256" key="4">
    <source>
        <dbReference type="ARBA" id="ARBA00023163"/>
    </source>
</evidence>
<dbReference type="OrthoDB" id="7840053at2"/>
<dbReference type="GO" id="GO:0000976">
    <property type="term" value="F:transcription cis-regulatory region binding"/>
    <property type="evidence" value="ECO:0007669"/>
    <property type="project" value="TreeGrafter"/>
</dbReference>
<accession>A0A1Y5REI7</accession>
<dbReference type="InterPro" id="IPR011991">
    <property type="entry name" value="ArsR-like_HTH"/>
</dbReference>
<dbReference type="CDD" id="cd00090">
    <property type="entry name" value="HTH_ARSR"/>
    <property type="match status" value="1"/>
</dbReference>
<dbReference type="SUPFAM" id="SSF46785">
    <property type="entry name" value="Winged helix' DNA-binding domain"/>
    <property type="match status" value="1"/>
</dbReference>
<dbReference type="PANTHER" id="PTHR30126">
    <property type="entry name" value="HTH-TYPE TRANSCRIPTIONAL REGULATOR"/>
    <property type="match status" value="1"/>
</dbReference>
<dbReference type="Pfam" id="PF00126">
    <property type="entry name" value="HTH_1"/>
    <property type="match status" value="1"/>
</dbReference>
<organism evidence="6 7">
    <name type="scientific">Pacificibacter marinus</name>
    <dbReference type="NCBI Taxonomy" id="658057"/>
    <lineage>
        <taxon>Bacteria</taxon>
        <taxon>Pseudomonadati</taxon>
        <taxon>Pseudomonadota</taxon>
        <taxon>Alphaproteobacteria</taxon>
        <taxon>Rhodobacterales</taxon>
        <taxon>Roseobacteraceae</taxon>
        <taxon>Pacificibacter</taxon>
    </lineage>
</organism>
<dbReference type="PROSITE" id="PS50931">
    <property type="entry name" value="HTH_LYSR"/>
    <property type="match status" value="1"/>
</dbReference>
<dbReference type="PANTHER" id="PTHR30126:SF94">
    <property type="entry name" value="LYSR FAMILY TRANSCRIPTIONAL REGULATOR"/>
    <property type="match status" value="1"/>
</dbReference>
<dbReference type="SUPFAM" id="SSF53850">
    <property type="entry name" value="Periplasmic binding protein-like II"/>
    <property type="match status" value="1"/>
</dbReference>
<gene>
    <name evidence="6" type="primary">cysL</name>
    <name evidence="6" type="ORF">PAM7971_00240</name>
</gene>
<dbReference type="InterPro" id="IPR036390">
    <property type="entry name" value="WH_DNA-bd_sf"/>
</dbReference>
<dbReference type="Gene3D" id="3.40.190.290">
    <property type="match status" value="1"/>
</dbReference>
<dbReference type="InterPro" id="IPR000847">
    <property type="entry name" value="LysR_HTH_N"/>
</dbReference>
<dbReference type="Proteomes" id="UP000193307">
    <property type="component" value="Unassembled WGS sequence"/>
</dbReference>
<reference evidence="6 7" key="1">
    <citation type="submission" date="2017-03" db="EMBL/GenBank/DDBJ databases">
        <authorList>
            <person name="Afonso C.L."/>
            <person name="Miller P.J."/>
            <person name="Scott M.A."/>
            <person name="Spackman E."/>
            <person name="Goraichik I."/>
            <person name="Dimitrov K.M."/>
            <person name="Suarez D.L."/>
            <person name="Swayne D.E."/>
        </authorList>
    </citation>
    <scope>NUCLEOTIDE SEQUENCE [LARGE SCALE GENOMIC DNA]</scope>
    <source>
        <strain evidence="6 7">CECT 7971</strain>
    </source>
</reference>
<dbReference type="CDD" id="cd05466">
    <property type="entry name" value="PBP2_LTTR_substrate"/>
    <property type="match status" value="1"/>
</dbReference>
<dbReference type="GO" id="GO:0003700">
    <property type="term" value="F:DNA-binding transcription factor activity"/>
    <property type="evidence" value="ECO:0007669"/>
    <property type="project" value="InterPro"/>
</dbReference>
<dbReference type="InterPro" id="IPR036388">
    <property type="entry name" value="WH-like_DNA-bd_sf"/>
</dbReference>
<evidence type="ECO:0000256" key="1">
    <source>
        <dbReference type="ARBA" id="ARBA00009437"/>
    </source>
</evidence>
<evidence type="ECO:0000256" key="2">
    <source>
        <dbReference type="ARBA" id="ARBA00023015"/>
    </source>
</evidence>
<proteinExistence type="inferred from homology"/>
<evidence type="ECO:0000313" key="7">
    <source>
        <dbReference type="Proteomes" id="UP000193307"/>
    </source>
</evidence>
<keyword evidence="3" id="KW-0238">DNA-binding</keyword>
<dbReference type="Pfam" id="PF03466">
    <property type="entry name" value="LysR_substrate"/>
    <property type="match status" value="1"/>
</dbReference>
<dbReference type="PRINTS" id="PR00039">
    <property type="entry name" value="HTHLYSR"/>
</dbReference>
<dbReference type="Gene3D" id="1.10.10.10">
    <property type="entry name" value="Winged helix-like DNA-binding domain superfamily/Winged helix DNA-binding domain"/>
    <property type="match status" value="1"/>
</dbReference>
<comment type="similarity">
    <text evidence="1">Belongs to the LysR transcriptional regulatory family.</text>
</comment>
<dbReference type="RefSeq" id="WP_085847156.1">
    <property type="nucleotide sequence ID" value="NZ_FNZV01000001.1"/>
</dbReference>
<keyword evidence="2" id="KW-0805">Transcription regulation</keyword>
<keyword evidence="4" id="KW-0804">Transcription</keyword>
<evidence type="ECO:0000259" key="5">
    <source>
        <dbReference type="PROSITE" id="PS50931"/>
    </source>
</evidence>
<dbReference type="STRING" id="658057.SAMN04488032_101407"/>
<name>A0A1Y5REI7_9RHOB</name>
<dbReference type="InterPro" id="IPR005119">
    <property type="entry name" value="LysR_subst-bd"/>
</dbReference>